<dbReference type="InterPro" id="IPR012944">
    <property type="entry name" value="SusD_RagB_dom"/>
</dbReference>
<dbReference type="AlphaFoldDB" id="A0A1M5YNW2"/>
<keyword evidence="5" id="KW-0998">Cell outer membrane</keyword>
<reference evidence="9 12" key="3">
    <citation type="submission" date="2018-07" db="EMBL/GenBank/DDBJ databases">
        <title>Leeuwenhoekiella genomics.</title>
        <authorList>
            <person name="Tahon G."/>
            <person name="Willems A."/>
        </authorList>
    </citation>
    <scope>NUCLEOTIDE SEQUENCE [LARGE SCALE GENOMIC DNA]</scope>
    <source>
        <strain evidence="9 12">LMG 24856</strain>
    </source>
</reference>
<dbReference type="RefSeq" id="WP_128755690.1">
    <property type="nucleotide sequence ID" value="NZ_FQXT01000004.1"/>
</dbReference>
<dbReference type="PROSITE" id="PS51257">
    <property type="entry name" value="PROKAR_LIPOPROTEIN"/>
    <property type="match status" value="1"/>
</dbReference>
<dbReference type="InterPro" id="IPR011990">
    <property type="entry name" value="TPR-like_helical_dom_sf"/>
</dbReference>
<evidence type="ECO:0000313" key="11">
    <source>
        <dbReference type="Proteomes" id="UP000184240"/>
    </source>
</evidence>
<evidence type="ECO:0000313" key="12">
    <source>
        <dbReference type="Proteomes" id="UP000290037"/>
    </source>
</evidence>
<comment type="subcellular location">
    <subcellularLocation>
        <location evidence="1">Cell outer membrane</location>
    </subcellularLocation>
</comment>
<feature type="domain" description="SusD-like N-terminal" evidence="8">
    <location>
        <begin position="98"/>
        <end position="239"/>
    </location>
</feature>
<keyword evidence="3 6" id="KW-0732">Signal</keyword>
<feature type="domain" description="RagB/SusD" evidence="7">
    <location>
        <begin position="256"/>
        <end position="496"/>
    </location>
</feature>
<dbReference type="Gene3D" id="1.25.40.390">
    <property type="match status" value="1"/>
</dbReference>
<comment type="similarity">
    <text evidence="2">Belongs to the SusD family.</text>
</comment>
<evidence type="ECO:0000256" key="3">
    <source>
        <dbReference type="ARBA" id="ARBA00022729"/>
    </source>
</evidence>
<dbReference type="Pfam" id="PF14322">
    <property type="entry name" value="SusD-like_3"/>
    <property type="match status" value="1"/>
</dbReference>
<dbReference type="Proteomes" id="UP000184240">
    <property type="component" value="Unassembled WGS sequence"/>
</dbReference>
<dbReference type="GO" id="GO:0009279">
    <property type="term" value="C:cell outer membrane"/>
    <property type="evidence" value="ECO:0007669"/>
    <property type="project" value="UniProtKB-SubCell"/>
</dbReference>
<evidence type="ECO:0000256" key="2">
    <source>
        <dbReference type="ARBA" id="ARBA00006275"/>
    </source>
</evidence>
<reference evidence="11" key="2">
    <citation type="submission" date="2016-11" db="EMBL/GenBank/DDBJ databases">
        <authorList>
            <person name="Varghese N."/>
            <person name="Submissions S."/>
        </authorList>
    </citation>
    <scope>NUCLEOTIDE SEQUENCE [LARGE SCALE GENOMIC DNA]</scope>
    <source>
        <strain evidence="11">DSM 19859</strain>
    </source>
</reference>
<name>A0A1M5YNW2_9FLAO</name>
<accession>A0A1M5YNW2</accession>
<feature type="chain" id="PRO_5012296662" evidence="6">
    <location>
        <begin position="25"/>
        <end position="497"/>
    </location>
</feature>
<dbReference type="Proteomes" id="UP000290037">
    <property type="component" value="Unassembled WGS sequence"/>
</dbReference>
<evidence type="ECO:0000313" key="10">
    <source>
        <dbReference type="EMBL" id="SHI13817.1"/>
    </source>
</evidence>
<evidence type="ECO:0000256" key="4">
    <source>
        <dbReference type="ARBA" id="ARBA00023136"/>
    </source>
</evidence>
<evidence type="ECO:0000313" key="9">
    <source>
        <dbReference type="EMBL" id="RXG29373.1"/>
    </source>
</evidence>
<keyword evidence="12" id="KW-1185">Reference proteome</keyword>
<dbReference type="EMBL" id="FQXT01000004">
    <property type="protein sequence ID" value="SHI13817.1"/>
    <property type="molecule type" value="Genomic_DNA"/>
</dbReference>
<evidence type="ECO:0000256" key="5">
    <source>
        <dbReference type="ARBA" id="ARBA00023237"/>
    </source>
</evidence>
<evidence type="ECO:0000259" key="7">
    <source>
        <dbReference type="Pfam" id="PF07980"/>
    </source>
</evidence>
<dbReference type="STRING" id="573501.SAMN04487999_2195"/>
<feature type="signal peptide" evidence="6">
    <location>
        <begin position="1"/>
        <end position="24"/>
    </location>
</feature>
<keyword evidence="4" id="KW-0472">Membrane</keyword>
<gene>
    <name evidence="9" type="ORF">DSM01_1471</name>
    <name evidence="10" type="ORF">SAMN04487999_2195</name>
</gene>
<sequence length="497" mass="55728">MKNNYITKFTLLFVVLGLALSSCSEEFLEEVPTESVSDVTATSTTGNLFLVINGIHRSLYIRYGAQGRSGIGSLMIQNDVLGEDFVMTSRGNGWFVSAAGWLDHTNADDSDNLFPYRTYYRIIRNANVVINGAENAEGDAAERQAALGQATLYRAWAHFQMVQLYGIRYSAGAENTQPGIPIRLTADNDPLPRASVEEVYTQINTDLDAAIELLDGYVRPNKSHLDQSVALGLKARVALVQQNYQVAADYAAQARANYNLMSNDDYYANFNTYTNGEWMWGSYIQEDQTDYYGNFGAYVSRNYSSTNIRTNPKAINNLLYDQISETDIRAVLFDPTGQHDSLPPGYSIASNFSLFPYTSQKFLAAGTGDSRMDVPYMRAGEMYLIEAEALSYIDEGAARSVLFDFASNRDPEYTLSTNTGQALKEEIYIQRRIELWGEGFRFYDLKRLNQPLDRTGANHVQTVINNVYEVPAGDNRWQWLIPLDALNANPLLKQNPI</sequence>
<evidence type="ECO:0000256" key="1">
    <source>
        <dbReference type="ARBA" id="ARBA00004442"/>
    </source>
</evidence>
<dbReference type="EMBL" id="QOVN01000003">
    <property type="protein sequence ID" value="RXG29373.1"/>
    <property type="molecule type" value="Genomic_DNA"/>
</dbReference>
<dbReference type="InterPro" id="IPR033985">
    <property type="entry name" value="SusD-like_N"/>
</dbReference>
<evidence type="ECO:0000259" key="8">
    <source>
        <dbReference type="Pfam" id="PF14322"/>
    </source>
</evidence>
<protein>
    <submittedName>
        <fullName evidence="10">SusD family protein</fullName>
    </submittedName>
    <submittedName>
        <fullName evidence="9">SusD-like starch-binding protein associating with outer membrane</fullName>
    </submittedName>
</protein>
<dbReference type="SUPFAM" id="SSF48452">
    <property type="entry name" value="TPR-like"/>
    <property type="match status" value="1"/>
</dbReference>
<reference evidence="10" key="1">
    <citation type="submission" date="2016-11" db="EMBL/GenBank/DDBJ databases">
        <authorList>
            <person name="Jaros S."/>
            <person name="Januszkiewicz K."/>
            <person name="Wedrychowicz H."/>
        </authorList>
    </citation>
    <scope>NUCLEOTIDE SEQUENCE [LARGE SCALE GENOMIC DNA]</scope>
    <source>
        <strain evidence="10">DSM 19859</strain>
    </source>
</reference>
<proteinExistence type="inferred from homology"/>
<dbReference type="Pfam" id="PF07980">
    <property type="entry name" value="SusD_RagB"/>
    <property type="match status" value="1"/>
</dbReference>
<organism evidence="10 11">
    <name type="scientific">Leeuwenhoekiella palythoae</name>
    <dbReference type="NCBI Taxonomy" id="573501"/>
    <lineage>
        <taxon>Bacteria</taxon>
        <taxon>Pseudomonadati</taxon>
        <taxon>Bacteroidota</taxon>
        <taxon>Flavobacteriia</taxon>
        <taxon>Flavobacteriales</taxon>
        <taxon>Flavobacteriaceae</taxon>
        <taxon>Leeuwenhoekiella</taxon>
    </lineage>
</organism>
<dbReference type="OrthoDB" id="630434at2"/>
<evidence type="ECO:0000256" key="6">
    <source>
        <dbReference type="SAM" id="SignalP"/>
    </source>
</evidence>